<keyword evidence="2" id="KW-1185">Reference proteome</keyword>
<accession>A0A037ZKF5</accession>
<dbReference type="Pfam" id="PF10983">
    <property type="entry name" value="DUF2793"/>
    <property type="match status" value="1"/>
</dbReference>
<dbReference type="RefSeq" id="WP_035256759.1">
    <property type="nucleotide sequence ID" value="NZ_JFKE01000002.1"/>
</dbReference>
<evidence type="ECO:0000313" key="2">
    <source>
        <dbReference type="Proteomes" id="UP000026249"/>
    </source>
</evidence>
<dbReference type="AlphaFoldDB" id="A0A037ZKF5"/>
<dbReference type="EMBL" id="JFKE01000002">
    <property type="protein sequence ID" value="KAJ56588.1"/>
    <property type="molecule type" value="Genomic_DNA"/>
</dbReference>
<dbReference type="STRING" id="1454373.ACMU_06495"/>
<gene>
    <name evidence="1" type="ORF">ACMU_06495</name>
</gene>
<evidence type="ECO:0000313" key="1">
    <source>
        <dbReference type="EMBL" id="KAJ56588.1"/>
    </source>
</evidence>
<proteinExistence type="predicted"/>
<protein>
    <submittedName>
        <fullName evidence="1">Uncharacterized protein</fullName>
    </submittedName>
</protein>
<dbReference type="Proteomes" id="UP000026249">
    <property type="component" value="Unassembled WGS sequence"/>
</dbReference>
<comment type="caution">
    <text evidence="1">The sequence shown here is derived from an EMBL/GenBank/DDBJ whole genome shotgun (WGS) entry which is preliminary data.</text>
</comment>
<dbReference type="OrthoDB" id="564699at2"/>
<reference evidence="1 2" key="1">
    <citation type="submission" date="2014-03" db="EMBL/GenBank/DDBJ databases">
        <title>Draft Genome Sequence of Actibacterium mucosum KCTC 23349, a Marine Alphaproteobacterium with Complex Ionic Requirements Isolated from Mediterranean Seawater at Malvarrosa Beach, Valencia, Spain.</title>
        <authorList>
            <person name="Arahal D.R."/>
            <person name="Shao Z."/>
            <person name="Lai Q."/>
            <person name="Pujalte M.J."/>
        </authorList>
    </citation>
    <scope>NUCLEOTIDE SEQUENCE [LARGE SCALE GENOMIC DNA]</scope>
    <source>
        <strain evidence="1 2">KCTC 23349</strain>
    </source>
</reference>
<sequence>MANTTQLDLPLVEASQAQKHVTVNEALSRLDGMVQLRLIDRTLTNPPATADDGETYEVPGGAVNAWAGQAGNLAIASNGGWLFVAPKSGWRAWDVAAASELVFDGATWQAGALATSVNGTATVWKVEEFDHTITAGTTNASSFLVPSHSMVFAVTARVTQTITGTLTSWQLGMDGSADRFGSGLGLGQGSFARGVLGSPLTSYSSLPIDLTATGGDFAGGTVRIAVHMAQFELPAL</sequence>
<dbReference type="InterPro" id="IPR021251">
    <property type="entry name" value="DUF2793"/>
</dbReference>
<name>A0A037ZKF5_9RHOB</name>
<organism evidence="1 2">
    <name type="scientific">Actibacterium mucosum KCTC 23349</name>
    <dbReference type="NCBI Taxonomy" id="1454373"/>
    <lineage>
        <taxon>Bacteria</taxon>
        <taxon>Pseudomonadati</taxon>
        <taxon>Pseudomonadota</taxon>
        <taxon>Alphaproteobacteria</taxon>
        <taxon>Rhodobacterales</taxon>
        <taxon>Roseobacteraceae</taxon>
        <taxon>Actibacterium</taxon>
    </lineage>
</organism>